<evidence type="ECO:0000313" key="2">
    <source>
        <dbReference type="EMBL" id="ACO15569.1"/>
    </source>
</evidence>
<dbReference type="PANTHER" id="PTHR20930">
    <property type="entry name" value="OVARIAN CARCINOMA ANTIGEN CA125-RELATED"/>
    <property type="match status" value="1"/>
</dbReference>
<dbReference type="InterPro" id="IPR039517">
    <property type="entry name" value="C6orf106_UBA-like"/>
</dbReference>
<dbReference type="Pfam" id="PF14555">
    <property type="entry name" value="UBA_4"/>
    <property type="match status" value="1"/>
</dbReference>
<dbReference type="Gene3D" id="1.10.8.10">
    <property type="entry name" value="DNA helicase RuvA subunit, C-terminal domain"/>
    <property type="match status" value="1"/>
</dbReference>
<sequence>MEESELESASFLEQFGCMQTLDKEDLVEEMLGLIGPEKLSSGSARFYLEMNMWNVQSAVCTYFDLETRLPSMSFLEDLTVGEGQSIPPDTPFLKTWKLSNDGLEPWPSDCCLRFHSGTQFSPTEAIAIDRALMPTETVQLSAPMTSPSVPGIYEAKWRMSTPTGLFFGDPIFVIISVENGGTLALSQQLTNLSELGGTNNIASNNNPFAQSQMN</sequence>
<feature type="domain" description="Nbr1 FW" evidence="1">
    <location>
        <begin position="79"/>
        <end position="177"/>
    </location>
</feature>
<dbReference type="PANTHER" id="PTHR20930:SF0">
    <property type="entry name" value="PROTEIN ILRUN"/>
    <property type="match status" value="1"/>
</dbReference>
<dbReference type="GO" id="GO:0043130">
    <property type="term" value="F:ubiquitin binding"/>
    <property type="evidence" value="ECO:0007669"/>
    <property type="project" value="TreeGrafter"/>
</dbReference>
<dbReference type="GO" id="GO:0000407">
    <property type="term" value="C:phagophore assembly site"/>
    <property type="evidence" value="ECO:0007669"/>
    <property type="project" value="TreeGrafter"/>
</dbReference>
<dbReference type="CDD" id="cd14349">
    <property type="entry name" value="UBA_CF106"/>
    <property type="match status" value="1"/>
</dbReference>
<dbReference type="InterPro" id="IPR032350">
    <property type="entry name" value="Nbr1_FW"/>
</dbReference>
<dbReference type="InterPro" id="IPR013783">
    <property type="entry name" value="Ig-like_fold"/>
</dbReference>
<name>C1C2R6_CALCM</name>
<dbReference type="Pfam" id="PF16158">
    <property type="entry name" value="N_BRCA1_IG"/>
    <property type="match status" value="1"/>
</dbReference>
<evidence type="ECO:0000259" key="1">
    <source>
        <dbReference type="Pfam" id="PF16158"/>
    </source>
</evidence>
<gene>
    <name evidence="2" type="primary">CF106</name>
</gene>
<dbReference type="GO" id="GO:0016236">
    <property type="term" value="P:macroautophagy"/>
    <property type="evidence" value="ECO:0007669"/>
    <property type="project" value="TreeGrafter"/>
</dbReference>
<accession>C1C2R6</accession>
<reference evidence="2" key="1">
    <citation type="submission" date="2009-03" db="EMBL/GenBank/DDBJ databases">
        <title>Caligus clemensi ESTs and full-length cDNAs.</title>
        <authorList>
            <person name="Yasuike M."/>
            <person name="von Schalburg K."/>
            <person name="Cooper G."/>
            <person name="Leong J."/>
            <person name="Jones S.R.M."/>
            <person name="Koop B.F."/>
        </authorList>
    </citation>
    <scope>NUCLEOTIDE SEQUENCE</scope>
    <source>
        <tissue evidence="2">Whole</tissue>
    </source>
</reference>
<dbReference type="AlphaFoldDB" id="C1C2R6"/>
<dbReference type="EMBL" id="BT081145">
    <property type="protein sequence ID" value="ACO15569.1"/>
    <property type="molecule type" value="mRNA"/>
</dbReference>
<protein>
    <submittedName>
        <fullName evidence="2">C6orf106 homolog</fullName>
    </submittedName>
</protein>
<organism evidence="2">
    <name type="scientific">Caligus clemensi</name>
    <name type="common">Sea louse</name>
    <dbReference type="NCBI Taxonomy" id="344056"/>
    <lineage>
        <taxon>Eukaryota</taxon>
        <taxon>Metazoa</taxon>
        <taxon>Ecdysozoa</taxon>
        <taxon>Arthropoda</taxon>
        <taxon>Crustacea</taxon>
        <taxon>Multicrustacea</taxon>
        <taxon>Hexanauplia</taxon>
        <taxon>Copepoda</taxon>
        <taxon>Siphonostomatoida</taxon>
        <taxon>Caligidae</taxon>
        <taxon>Caligus</taxon>
    </lineage>
</organism>
<dbReference type="CDD" id="cd14947">
    <property type="entry name" value="NBR1_like"/>
    <property type="match status" value="1"/>
</dbReference>
<proteinExistence type="evidence at transcript level"/>
<dbReference type="Gene3D" id="2.60.40.10">
    <property type="entry name" value="Immunoglobulins"/>
    <property type="match status" value="1"/>
</dbReference>